<organism evidence="2 3">
    <name type="scientific">Kiloniella laminariae</name>
    <dbReference type="NCBI Taxonomy" id="454162"/>
    <lineage>
        <taxon>Bacteria</taxon>
        <taxon>Pseudomonadati</taxon>
        <taxon>Pseudomonadota</taxon>
        <taxon>Alphaproteobacteria</taxon>
        <taxon>Rhodospirillales</taxon>
        <taxon>Kiloniellaceae</taxon>
        <taxon>Kiloniella</taxon>
    </lineage>
</organism>
<keyword evidence="1" id="KW-0812">Transmembrane</keyword>
<name>A0ABT4LKT4_9PROT</name>
<evidence type="ECO:0000313" key="2">
    <source>
        <dbReference type="EMBL" id="MCZ4281723.1"/>
    </source>
</evidence>
<sequence>MTTGRVPQTSCKNWLTFMTFMKELLVIIRELLVVVSAIVIPFVIGYSSNSLTEALKDKEVRLRTVELAITILQQPITENGKDSTAIREWAMTVIDTYSGIPIPPGARRELQYFNFPWKIIPEGWSYDGSPIQGQLKSDNFIIEPAD</sequence>
<accession>A0ABT4LKT4</accession>
<gene>
    <name evidence="2" type="ORF">O4H49_13110</name>
</gene>
<evidence type="ECO:0008006" key="4">
    <source>
        <dbReference type="Google" id="ProtNLM"/>
    </source>
</evidence>
<keyword evidence="1" id="KW-0472">Membrane</keyword>
<feature type="transmembrane region" description="Helical" evidence="1">
    <location>
        <begin position="24"/>
        <end position="46"/>
    </location>
</feature>
<comment type="caution">
    <text evidence="2">The sequence shown here is derived from an EMBL/GenBank/DDBJ whole genome shotgun (WGS) entry which is preliminary data.</text>
</comment>
<reference evidence="2" key="1">
    <citation type="submission" date="2022-12" db="EMBL/GenBank/DDBJ databases">
        <title>Bacterial isolates from different developmental stages of Nematostella vectensis.</title>
        <authorList>
            <person name="Fraune S."/>
        </authorList>
    </citation>
    <scope>NUCLEOTIDE SEQUENCE</scope>
    <source>
        <strain evidence="2">G21630-S1</strain>
    </source>
</reference>
<keyword evidence="1" id="KW-1133">Transmembrane helix</keyword>
<proteinExistence type="predicted"/>
<protein>
    <recommendedName>
        <fullName evidence="4">Type II secretion system protein GspG C-terminal domain-containing protein</fullName>
    </recommendedName>
</protein>
<dbReference type="EMBL" id="JAPWGY010000004">
    <property type="protein sequence ID" value="MCZ4281723.1"/>
    <property type="molecule type" value="Genomic_DNA"/>
</dbReference>
<evidence type="ECO:0000256" key="1">
    <source>
        <dbReference type="SAM" id="Phobius"/>
    </source>
</evidence>
<dbReference type="RefSeq" id="WP_269423885.1">
    <property type="nucleotide sequence ID" value="NZ_JAPWGY010000004.1"/>
</dbReference>
<keyword evidence="3" id="KW-1185">Reference proteome</keyword>
<evidence type="ECO:0000313" key="3">
    <source>
        <dbReference type="Proteomes" id="UP001069802"/>
    </source>
</evidence>
<dbReference type="Proteomes" id="UP001069802">
    <property type="component" value="Unassembled WGS sequence"/>
</dbReference>